<dbReference type="SMART" id="SM00132">
    <property type="entry name" value="LIM"/>
    <property type="match status" value="1"/>
</dbReference>
<dbReference type="VEuPathDB" id="VectorBase:PPAI000044"/>
<organism evidence="6 7">
    <name type="scientific">Phlebotomus papatasi</name>
    <name type="common">Sandfly</name>
    <dbReference type="NCBI Taxonomy" id="29031"/>
    <lineage>
        <taxon>Eukaryota</taxon>
        <taxon>Metazoa</taxon>
        <taxon>Ecdysozoa</taxon>
        <taxon>Arthropoda</taxon>
        <taxon>Hexapoda</taxon>
        <taxon>Insecta</taxon>
        <taxon>Pterygota</taxon>
        <taxon>Neoptera</taxon>
        <taxon>Endopterygota</taxon>
        <taxon>Diptera</taxon>
        <taxon>Nematocera</taxon>
        <taxon>Psychodoidea</taxon>
        <taxon>Psychodidae</taxon>
        <taxon>Phlebotomus</taxon>
        <taxon>Phlebotomus</taxon>
    </lineage>
</organism>
<proteinExistence type="predicted"/>
<protein>
    <submittedName>
        <fullName evidence="6">Uncharacterized protein</fullName>
    </submittedName>
</protein>
<feature type="compositionally biased region" description="Gly residues" evidence="5">
    <location>
        <begin position="358"/>
        <end position="369"/>
    </location>
</feature>
<dbReference type="Gene3D" id="2.10.110.10">
    <property type="entry name" value="Cysteine Rich Protein"/>
    <property type="match status" value="1"/>
</dbReference>
<name>A0A1B0CYH0_PHLPP</name>
<dbReference type="GO" id="GO:0046872">
    <property type="term" value="F:metal ion binding"/>
    <property type="evidence" value="ECO:0007669"/>
    <property type="project" value="UniProtKB-KW"/>
</dbReference>
<keyword evidence="2" id="KW-0677">Repeat</keyword>
<dbReference type="EMBL" id="AJVK01000212">
    <property type="status" value="NOT_ANNOTATED_CDS"/>
    <property type="molecule type" value="Genomic_DNA"/>
</dbReference>
<dbReference type="SUPFAM" id="SSF57716">
    <property type="entry name" value="Glucocorticoid receptor-like (DNA-binding domain)"/>
    <property type="match status" value="1"/>
</dbReference>
<dbReference type="AlphaFoldDB" id="A0A1B0CYH0"/>
<keyword evidence="4" id="KW-0440">LIM domain</keyword>
<dbReference type="PROSITE" id="PS50023">
    <property type="entry name" value="LIM_DOMAIN_2"/>
    <property type="match status" value="1"/>
</dbReference>
<feature type="compositionally biased region" description="Basic and acidic residues" evidence="5">
    <location>
        <begin position="310"/>
        <end position="322"/>
    </location>
</feature>
<evidence type="ECO:0000256" key="3">
    <source>
        <dbReference type="ARBA" id="ARBA00022833"/>
    </source>
</evidence>
<evidence type="ECO:0000256" key="1">
    <source>
        <dbReference type="ARBA" id="ARBA00022723"/>
    </source>
</evidence>
<keyword evidence="3" id="KW-0862">Zinc</keyword>
<dbReference type="VEuPathDB" id="VectorBase:PPAPM1_006995"/>
<dbReference type="InterPro" id="IPR001781">
    <property type="entry name" value="Znf_LIM"/>
</dbReference>
<feature type="region of interest" description="Disordered" evidence="5">
    <location>
        <begin position="292"/>
        <end position="392"/>
    </location>
</feature>
<keyword evidence="1" id="KW-0479">Metal-binding</keyword>
<dbReference type="PANTHER" id="PTHR45787:SF13">
    <property type="entry name" value="LD11652P"/>
    <property type="match status" value="1"/>
</dbReference>
<dbReference type="Proteomes" id="UP000092462">
    <property type="component" value="Unassembled WGS sequence"/>
</dbReference>
<feature type="compositionally biased region" description="Polar residues" evidence="5">
    <location>
        <begin position="323"/>
        <end position="334"/>
    </location>
</feature>
<dbReference type="InterPro" id="IPR050945">
    <property type="entry name" value="LMO_RBTN_TF"/>
</dbReference>
<evidence type="ECO:0000313" key="6">
    <source>
        <dbReference type="EnsemblMetazoa" id="PPAI000044-PA"/>
    </source>
</evidence>
<reference evidence="6" key="1">
    <citation type="submission" date="2022-08" db="UniProtKB">
        <authorList>
            <consortium name="EnsemblMetazoa"/>
        </authorList>
    </citation>
    <scope>IDENTIFICATION</scope>
    <source>
        <strain evidence="6">Israel</strain>
    </source>
</reference>
<evidence type="ECO:0000256" key="5">
    <source>
        <dbReference type="SAM" id="MobiDB-lite"/>
    </source>
</evidence>
<dbReference type="PANTHER" id="PTHR45787">
    <property type="entry name" value="LD11652P"/>
    <property type="match status" value="1"/>
</dbReference>
<dbReference type="EnsemblMetazoa" id="PPAI000044-RA">
    <property type="protein sequence ID" value="PPAI000044-PA"/>
    <property type="gene ID" value="PPAI000044"/>
</dbReference>
<accession>A0A1B0CYH0</accession>
<dbReference type="Pfam" id="PF00412">
    <property type="entry name" value="LIM"/>
    <property type="match status" value="1"/>
</dbReference>
<evidence type="ECO:0000256" key="2">
    <source>
        <dbReference type="ARBA" id="ARBA00022737"/>
    </source>
</evidence>
<evidence type="ECO:0000313" key="7">
    <source>
        <dbReference type="Proteomes" id="UP000092462"/>
    </source>
</evidence>
<keyword evidence="7" id="KW-1185">Reference proteome</keyword>
<sequence length="392" mass="42025">MFGMSGACSACGQTIQANELVMRTTSQLSNNQAVGNPNQNLQSQVQHQVFHPKCFACSKCAVQLMPGDRYYMLAGSLVCEQDWQKLIKNTGASTGTPPIRKGKIKKEEEATAKLLLSAPATIRPDDTDFARTHTTTSVPPPAAAQPNEHLYSSLYGREMELMKKMIKSECGMEGGPFVQPASYSYHPMRGGYVPPVVPPHFYPPEIDVGGKFYHPSPGQRFPPPPNMACKVEKDESAFHGFMHPFGGGGDRQRLTQGLLKPVYEMDKIPQDTLALPSPKVFSQPFELGSMAAGGCSNGDPYKPVSSKSVSDSDKRDKQEDNNSKSFSAGCQSSAGGCEFVRKRDGKDGGSPFVNSGSDIGGAGAGGGEFCGSHHQPQLSGDESNGDDAFTTL</sequence>
<evidence type="ECO:0000256" key="4">
    <source>
        <dbReference type="ARBA" id="ARBA00023038"/>
    </source>
</evidence>